<dbReference type="InterPro" id="IPR018490">
    <property type="entry name" value="cNMP-bd_dom_sf"/>
</dbReference>
<dbReference type="GO" id="GO:0003700">
    <property type="term" value="F:DNA-binding transcription factor activity"/>
    <property type="evidence" value="ECO:0007669"/>
    <property type="project" value="InterPro"/>
</dbReference>
<name>A0A853G1L1_9BURK</name>
<dbReference type="EMBL" id="JACCEM010000006">
    <property type="protein sequence ID" value="NYT50177.1"/>
    <property type="molecule type" value="Genomic_DNA"/>
</dbReference>
<evidence type="ECO:0000256" key="2">
    <source>
        <dbReference type="ARBA" id="ARBA00023125"/>
    </source>
</evidence>
<dbReference type="SUPFAM" id="SSF46785">
    <property type="entry name" value="Winged helix' DNA-binding domain"/>
    <property type="match status" value="1"/>
</dbReference>
<dbReference type="PANTHER" id="PTHR24567:SF75">
    <property type="entry name" value="FUMARATE AND NITRATE REDUCTION REGULATORY PROTEIN"/>
    <property type="match status" value="1"/>
</dbReference>
<feature type="domain" description="HTH crp-type" evidence="5">
    <location>
        <begin position="158"/>
        <end position="231"/>
    </location>
</feature>
<dbReference type="InterPro" id="IPR036390">
    <property type="entry name" value="WH_DNA-bd_sf"/>
</dbReference>
<dbReference type="CDD" id="cd00092">
    <property type="entry name" value="HTH_CRP"/>
    <property type="match status" value="1"/>
</dbReference>
<dbReference type="InterPro" id="IPR050397">
    <property type="entry name" value="Env_Response_Regulators"/>
</dbReference>
<keyword evidence="2" id="KW-0238">DNA-binding</keyword>
<dbReference type="Proteomes" id="UP000559809">
    <property type="component" value="Unassembled WGS sequence"/>
</dbReference>
<dbReference type="FunFam" id="1.10.10.10:FF:000028">
    <property type="entry name" value="Fumarate/nitrate reduction transcriptional regulator Fnr"/>
    <property type="match status" value="1"/>
</dbReference>
<organism evidence="6 7">
    <name type="scientific">Parapusillimonas granuli</name>
    <dbReference type="NCBI Taxonomy" id="380911"/>
    <lineage>
        <taxon>Bacteria</taxon>
        <taxon>Pseudomonadati</taxon>
        <taxon>Pseudomonadota</taxon>
        <taxon>Betaproteobacteria</taxon>
        <taxon>Burkholderiales</taxon>
        <taxon>Alcaligenaceae</taxon>
        <taxon>Parapusillimonas</taxon>
    </lineage>
</organism>
<dbReference type="GO" id="GO:0003677">
    <property type="term" value="F:DNA binding"/>
    <property type="evidence" value="ECO:0007669"/>
    <property type="project" value="UniProtKB-KW"/>
</dbReference>
<dbReference type="PRINTS" id="PR00034">
    <property type="entry name" value="HTHCRP"/>
</dbReference>
<dbReference type="PANTHER" id="PTHR24567">
    <property type="entry name" value="CRP FAMILY TRANSCRIPTIONAL REGULATORY PROTEIN"/>
    <property type="match status" value="1"/>
</dbReference>
<dbReference type="Gene3D" id="1.10.10.10">
    <property type="entry name" value="Winged helix-like DNA-binding domain superfamily/Winged helix DNA-binding domain"/>
    <property type="match status" value="1"/>
</dbReference>
<evidence type="ECO:0000313" key="6">
    <source>
        <dbReference type="EMBL" id="NYT50177.1"/>
    </source>
</evidence>
<keyword evidence="7" id="KW-1185">Reference proteome</keyword>
<dbReference type="CDD" id="cd00038">
    <property type="entry name" value="CAP_ED"/>
    <property type="match status" value="1"/>
</dbReference>
<evidence type="ECO:0000259" key="4">
    <source>
        <dbReference type="PROSITE" id="PS50042"/>
    </source>
</evidence>
<dbReference type="SMART" id="SM00419">
    <property type="entry name" value="HTH_CRP"/>
    <property type="match status" value="1"/>
</dbReference>
<dbReference type="SMART" id="SM00100">
    <property type="entry name" value="cNMP"/>
    <property type="match status" value="1"/>
</dbReference>
<evidence type="ECO:0000259" key="5">
    <source>
        <dbReference type="PROSITE" id="PS51063"/>
    </source>
</evidence>
<proteinExistence type="predicted"/>
<dbReference type="GO" id="GO:0005829">
    <property type="term" value="C:cytosol"/>
    <property type="evidence" value="ECO:0007669"/>
    <property type="project" value="TreeGrafter"/>
</dbReference>
<dbReference type="Pfam" id="PF00027">
    <property type="entry name" value="cNMP_binding"/>
    <property type="match status" value="1"/>
</dbReference>
<reference evidence="6 7" key="1">
    <citation type="submission" date="2020-07" db="EMBL/GenBank/DDBJ databases">
        <title>Taxonomic revisions and descriptions of new bacterial species based on genomic comparisons in the high-G+C-content subgroup of the family Alcaligenaceae.</title>
        <authorList>
            <person name="Szabo A."/>
            <person name="Felfoldi T."/>
        </authorList>
    </citation>
    <scope>NUCLEOTIDE SEQUENCE [LARGE SCALE GENOMIC DNA]</scope>
    <source>
        <strain evidence="6 7">LMG 24012</strain>
    </source>
</reference>
<keyword evidence="1" id="KW-0805">Transcription regulation</keyword>
<dbReference type="RefSeq" id="WP_180155861.1">
    <property type="nucleotide sequence ID" value="NZ_JACCEM010000006.1"/>
</dbReference>
<dbReference type="PROSITE" id="PS50042">
    <property type="entry name" value="CNMP_BINDING_3"/>
    <property type="match status" value="1"/>
</dbReference>
<dbReference type="Gene3D" id="2.60.120.10">
    <property type="entry name" value="Jelly Rolls"/>
    <property type="match status" value="1"/>
</dbReference>
<dbReference type="AlphaFoldDB" id="A0A853G1L1"/>
<dbReference type="PROSITE" id="PS51063">
    <property type="entry name" value="HTH_CRP_2"/>
    <property type="match status" value="1"/>
</dbReference>
<dbReference type="InterPro" id="IPR000595">
    <property type="entry name" value="cNMP-bd_dom"/>
</dbReference>
<evidence type="ECO:0000313" key="7">
    <source>
        <dbReference type="Proteomes" id="UP000559809"/>
    </source>
</evidence>
<dbReference type="InterPro" id="IPR036388">
    <property type="entry name" value="WH-like_DNA-bd_sf"/>
</dbReference>
<dbReference type="InterPro" id="IPR018335">
    <property type="entry name" value="Tscrpt_reg_HTH_Crp-type_CS"/>
</dbReference>
<dbReference type="InterPro" id="IPR012318">
    <property type="entry name" value="HTH_CRP"/>
</dbReference>
<protein>
    <submittedName>
        <fullName evidence="6">Fumarate/nitrate reduction transcriptional regulator Fnr</fullName>
    </submittedName>
</protein>
<dbReference type="PROSITE" id="PS00042">
    <property type="entry name" value="HTH_CRP_1"/>
    <property type="match status" value="1"/>
</dbReference>
<evidence type="ECO:0000256" key="3">
    <source>
        <dbReference type="ARBA" id="ARBA00023163"/>
    </source>
</evidence>
<comment type="caution">
    <text evidence="6">The sequence shown here is derived from an EMBL/GenBank/DDBJ whole genome shotgun (WGS) entry which is preliminary data.</text>
</comment>
<sequence>MQKKIAVTPESTHCSTCMLNEICLPLGMPRSEVSKLDELVKERIRIPKGKALFHLGDKTEAIYGIRSGSLKTQLEDSSGQVQITGFLLPGEIIGMDGLVDNRHVSHAIALEDSEVCVIRLDEMDQLALQVPSLQWQFRRLMSKEINRAHQLVMTLGALRSEQRLAAFLINLSQRLAALGYSPTEFILRMSREEIGNYLGLTLETVSRLFSRFAREGFIRVQQREVHILDMQGLRQLSGTDCG</sequence>
<gene>
    <name evidence="6" type="primary">fnr</name>
    <name evidence="6" type="ORF">H0A72_12735</name>
</gene>
<dbReference type="InterPro" id="IPR014710">
    <property type="entry name" value="RmlC-like_jellyroll"/>
</dbReference>
<accession>A0A853G1L1</accession>
<feature type="domain" description="Cyclic nucleotide-binding" evidence="4">
    <location>
        <begin position="24"/>
        <end position="102"/>
    </location>
</feature>
<dbReference type="NCBIfam" id="NF008365">
    <property type="entry name" value="PRK11161.1"/>
    <property type="match status" value="1"/>
</dbReference>
<evidence type="ECO:0000256" key="1">
    <source>
        <dbReference type="ARBA" id="ARBA00023015"/>
    </source>
</evidence>
<dbReference type="Pfam" id="PF13545">
    <property type="entry name" value="HTH_Crp_2"/>
    <property type="match status" value="1"/>
</dbReference>
<dbReference type="SUPFAM" id="SSF51206">
    <property type="entry name" value="cAMP-binding domain-like"/>
    <property type="match status" value="1"/>
</dbReference>
<keyword evidence="3" id="KW-0804">Transcription</keyword>